<evidence type="ECO:0000256" key="3">
    <source>
        <dbReference type="ARBA" id="ARBA00023125"/>
    </source>
</evidence>
<dbReference type="Gene3D" id="3.40.190.10">
    <property type="entry name" value="Periplasmic binding protein-like II"/>
    <property type="match status" value="2"/>
</dbReference>
<dbReference type="InterPro" id="IPR036388">
    <property type="entry name" value="WH-like_DNA-bd_sf"/>
</dbReference>
<keyword evidence="3" id="KW-0238">DNA-binding</keyword>
<dbReference type="KEGG" id="azq:G3580_17670"/>
<proteinExistence type="inferred from homology"/>
<name>A0A6C1BAI7_9RHOO</name>
<evidence type="ECO:0000313" key="7">
    <source>
        <dbReference type="Proteomes" id="UP000501991"/>
    </source>
</evidence>
<keyword evidence="2" id="KW-0805">Transcription regulation</keyword>
<sequence length="310" mass="33797">MDSSLLKLPPLDPVRGFLCAARHLSFTLAAEELCLSQSAISRQVQTLESALGVKLFVRGTRSLALTEAGTRLAERAEVWLGEYGRLAAQLRAPLRPMVNITASVGISALWLVPQLRDFQAVHPEIDVRISTTNRVVDLAHEDVDLALRYCADRDAPPGSTRLFGDTLVPVAHPSIGTGLVLDADTLADQVLLDYDNAGYPWLSWSAWLAAEGLDRIEPRSRLRFSHYDQVIHAAMSGHGIAIGREQTLAPLLKEGRLVAVGCARREISGRSVWLVAAPGPQRPEVQTFARWAHRVATGQEVPDPPGGSMR</sequence>
<dbReference type="SUPFAM" id="SSF53850">
    <property type="entry name" value="Periplasmic binding protein-like II"/>
    <property type="match status" value="1"/>
</dbReference>
<dbReference type="InterPro" id="IPR036390">
    <property type="entry name" value="WH_DNA-bd_sf"/>
</dbReference>
<dbReference type="PRINTS" id="PR00039">
    <property type="entry name" value="HTHLYSR"/>
</dbReference>
<evidence type="ECO:0000259" key="5">
    <source>
        <dbReference type="PROSITE" id="PS50931"/>
    </source>
</evidence>
<dbReference type="FunFam" id="1.10.10.10:FF:000001">
    <property type="entry name" value="LysR family transcriptional regulator"/>
    <property type="match status" value="1"/>
</dbReference>
<dbReference type="Pfam" id="PF00126">
    <property type="entry name" value="HTH_1"/>
    <property type="match status" value="1"/>
</dbReference>
<evidence type="ECO:0000256" key="1">
    <source>
        <dbReference type="ARBA" id="ARBA00009437"/>
    </source>
</evidence>
<dbReference type="PROSITE" id="PS50931">
    <property type="entry name" value="HTH_LYSR"/>
    <property type="match status" value="1"/>
</dbReference>
<dbReference type="InterPro" id="IPR058163">
    <property type="entry name" value="LysR-type_TF_proteobact-type"/>
</dbReference>
<keyword evidence="7" id="KW-1185">Reference proteome</keyword>
<dbReference type="GO" id="GO:0003700">
    <property type="term" value="F:DNA-binding transcription factor activity"/>
    <property type="evidence" value="ECO:0007669"/>
    <property type="project" value="InterPro"/>
</dbReference>
<dbReference type="GO" id="GO:0006351">
    <property type="term" value="P:DNA-templated transcription"/>
    <property type="evidence" value="ECO:0007669"/>
    <property type="project" value="TreeGrafter"/>
</dbReference>
<dbReference type="GO" id="GO:0043565">
    <property type="term" value="F:sequence-specific DNA binding"/>
    <property type="evidence" value="ECO:0007669"/>
    <property type="project" value="TreeGrafter"/>
</dbReference>
<dbReference type="SUPFAM" id="SSF46785">
    <property type="entry name" value="Winged helix' DNA-binding domain"/>
    <property type="match status" value="1"/>
</dbReference>
<dbReference type="RefSeq" id="WP_173767733.1">
    <property type="nucleotide sequence ID" value="NZ_CP048836.1"/>
</dbReference>
<evidence type="ECO:0000256" key="2">
    <source>
        <dbReference type="ARBA" id="ARBA00023015"/>
    </source>
</evidence>
<reference evidence="6 7" key="1">
    <citation type="submission" date="2020-02" db="EMBL/GenBank/DDBJ databases">
        <title>Nitrogenibacter mangrovi gen. nov., sp. nov. isolated from mangrove sediment, a denitrifying betaproteobacterium.</title>
        <authorList>
            <person name="Liao H."/>
            <person name="Tian Y."/>
        </authorList>
    </citation>
    <scope>NUCLEOTIDE SEQUENCE [LARGE SCALE GENOMIC DNA]</scope>
    <source>
        <strain evidence="6 7">M9-3-2</strain>
    </source>
</reference>
<dbReference type="PANTHER" id="PTHR30537:SF74">
    <property type="entry name" value="HTH-TYPE TRANSCRIPTIONAL REGULATOR TRPI"/>
    <property type="match status" value="1"/>
</dbReference>
<protein>
    <submittedName>
        <fullName evidence="6">LysR family transcriptional regulator</fullName>
    </submittedName>
</protein>
<keyword evidence="4" id="KW-0804">Transcription</keyword>
<dbReference type="Pfam" id="PF03466">
    <property type="entry name" value="LysR_substrate"/>
    <property type="match status" value="1"/>
</dbReference>
<dbReference type="PANTHER" id="PTHR30537">
    <property type="entry name" value="HTH-TYPE TRANSCRIPTIONAL REGULATOR"/>
    <property type="match status" value="1"/>
</dbReference>
<evidence type="ECO:0000256" key="4">
    <source>
        <dbReference type="ARBA" id="ARBA00023163"/>
    </source>
</evidence>
<organism evidence="6 7">
    <name type="scientific">Nitrogeniibacter mangrovi</name>
    <dbReference type="NCBI Taxonomy" id="2016596"/>
    <lineage>
        <taxon>Bacteria</taxon>
        <taxon>Pseudomonadati</taxon>
        <taxon>Pseudomonadota</taxon>
        <taxon>Betaproteobacteria</taxon>
        <taxon>Rhodocyclales</taxon>
        <taxon>Zoogloeaceae</taxon>
        <taxon>Nitrogeniibacter</taxon>
    </lineage>
</organism>
<dbReference type="CDD" id="cd08432">
    <property type="entry name" value="PBP2_GcdR_TrpI_HvrB_AmpR_like"/>
    <property type="match status" value="1"/>
</dbReference>
<dbReference type="InterPro" id="IPR005119">
    <property type="entry name" value="LysR_subst-bd"/>
</dbReference>
<dbReference type="AlphaFoldDB" id="A0A6C1BAI7"/>
<gene>
    <name evidence="6" type="ORF">G3580_17670</name>
</gene>
<dbReference type="Gene3D" id="1.10.10.10">
    <property type="entry name" value="Winged helix-like DNA-binding domain superfamily/Winged helix DNA-binding domain"/>
    <property type="match status" value="1"/>
</dbReference>
<evidence type="ECO:0000313" key="6">
    <source>
        <dbReference type="EMBL" id="QID19284.1"/>
    </source>
</evidence>
<dbReference type="InterPro" id="IPR000847">
    <property type="entry name" value="LysR_HTH_N"/>
</dbReference>
<comment type="similarity">
    <text evidence="1">Belongs to the LysR transcriptional regulatory family.</text>
</comment>
<dbReference type="Proteomes" id="UP000501991">
    <property type="component" value="Chromosome"/>
</dbReference>
<feature type="domain" description="HTH lysR-type" evidence="5">
    <location>
        <begin position="1"/>
        <end position="66"/>
    </location>
</feature>
<accession>A0A6C1BAI7</accession>
<dbReference type="EMBL" id="CP048836">
    <property type="protein sequence ID" value="QID19284.1"/>
    <property type="molecule type" value="Genomic_DNA"/>
</dbReference>